<organism evidence="1 2">
    <name type="scientific">Lacibacter luteus</name>
    <dbReference type="NCBI Taxonomy" id="2508719"/>
    <lineage>
        <taxon>Bacteria</taxon>
        <taxon>Pseudomonadati</taxon>
        <taxon>Bacteroidota</taxon>
        <taxon>Chitinophagia</taxon>
        <taxon>Chitinophagales</taxon>
        <taxon>Chitinophagaceae</taxon>
        <taxon>Lacibacter</taxon>
    </lineage>
</organism>
<gene>
    <name evidence="1" type="ORF">ESA94_13925</name>
</gene>
<dbReference type="EMBL" id="SDHW01000004">
    <property type="protein sequence ID" value="RXK59235.1"/>
    <property type="molecule type" value="Genomic_DNA"/>
</dbReference>
<evidence type="ECO:0000313" key="2">
    <source>
        <dbReference type="Proteomes" id="UP000290204"/>
    </source>
</evidence>
<accession>A0A4Q1CGG7</accession>
<proteinExistence type="predicted"/>
<comment type="caution">
    <text evidence="1">The sequence shown here is derived from an EMBL/GenBank/DDBJ whole genome shotgun (WGS) entry which is preliminary data.</text>
</comment>
<reference evidence="1 2" key="1">
    <citation type="submission" date="2019-01" db="EMBL/GenBank/DDBJ databases">
        <title>Lacibacter sp. strain TTM-7.</title>
        <authorList>
            <person name="Chen W.-M."/>
        </authorList>
    </citation>
    <scope>NUCLEOTIDE SEQUENCE [LARGE SCALE GENOMIC DNA]</scope>
    <source>
        <strain evidence="1 2">TTM-7</strain>
    </source>
</reference>
<dbReference type="Proteomes" id="UP000290204">
    <property type="component" value="Unassembled WGS sequence"/>
</dbReference>
<dbReference type="AlphaFoldDB" id="A0A4Q1CGG7"/>
<evidence type="ECO:0000313" key="1">
    <source>
        <dbReference type="EMBL" id="RXK59235.1"/>
    </source>
</evidence>
<name>A0A4Q1CGG7_9BACT</name>
<sequence>MNLDWLKSGIAPLDNLISFLHKQSKTSDVLKKQVLMELRNNLNVFKNGFLNEVSADKIIDLLSNDAIQEAIKQNFAFKKLKAGTIEPYHVYDDRNKRYIGWNAERLIDKIDEKIVELKTLKKMSNGSIADVKNNVQLMISNLYFRMKLLADFLRSDFK</sequence>
<protein>
    <submittedName>
        <fullName evidence="1">Uncharacterized protein</fullName>
    </submittedName>
</protein>
<keyword evidence="2" id="KW-1185">Reference proteome</keyword>
<dbReference type="RefSeq" id="WP_129131539.1">
    <property type="nucleotide sequence ID" value="NZ_SDHW01000004.1"/>
</dbReference>
<dbReference type="OrthoDB" id="1357546at2"/>